<dbReference type="CDD" id="cd19166">
    <property type="entry name" value="HemeO-bac"/>
    <property type="match status" value="1"/>
</dbReference>
<name>A0A7W8HY06_9CAUL</name>
<reference evidence="1 2" key="1">
    <citation type="submission" date="2020-08" db="EMBL/GenBank/DDBJ databases">
        <title>Genomic Encyclopedia of Type Strains, Phase IV (KMG-IV): sequencing the most valuable type-strain genomes for metagenomic binning, comparative biology and taxonomic classification.</title>
        <authorList>
            <person name="Goeker M."/>
        </authorList>
    </citation>
    <scope>NUCLEOTIDE SEQUENCE [LARGE SCALE GENOMIC DNA]</scope>
    <source>
        <strain evidence="1 2">DSM 25335</strain>
    </source>
</reference>
<dbReference type="Proteomes" id="UP000566663">
    <property type="component" value="Unassembled WGS sequence"/>
</dbReference>
<comment type="caution">
    <text evidence="1">The sequence shown here is derived from an EMBL/GenBank/DDBJ whole genome shotgun (WGS) entry which is preliminary data.</text>
</comment>
<proteinExistence type="predicted"/>
<accession>A0A7W8HY06</accession>
<evidence type="ECO:0000313" key="1">
    <source>
        <dbReference type="EMBL" id="MBB5291143.1"/>
    </source>
</evidence>
<dbReference type="EMBL" id="JACHFZ010000001">
    <property type="protein sequence ID" value="MBB5291143.1"/>
    <property type="molecule type" value="Genomic_DNA"/>
</dbReference>
<keyword evidence="2" id="KW-1185">Reference proteome</keyword>
<dbReference type="SUPFAM" id="SSF48613">
    <property type="entry name" value="Heme oxygenase-like"/>
    <property type="match status" value="1"/>
</dbReference>
<dbReference type="Gene3D" id="1.20.910.10">
    <property type="entry name" value="Heme oxygenase-like"/>
    <property type="match status" value="1"/>
</dbReference>
<dbReference type="RefSeq" id="WP_183252241.1">
    <property type="nucleotide sequence ID" value="NZ_BAAAFF010000004.1"/>
</dbReference>
<gene>
    <name evidence="1" type="ORF">HNQ67_000639</name>
</gene>
<organism evidence="1 2">
    <name type="scientific">Brevundimonas basaltis</name>
    <dbReference type="NCBI Taxonomy" id="472166"/>
    <lineage>
        <taxon>Bacteria</taxon>
        <taxon>Pseudomonadati</taxon>
        <taxon>Pseudomonadota</taxon>
        <taxon>Alphaproteobacteria</taxon>
        <taxon>Caulobacterales</taxon>
        <taxon>Caulobacteraceae</taxon>
        <taxon>Brevundimonas</taxon>
    </lineage>
</organism>
<protein>
    <submittedName>
        <fullName evidence="1">Heme oxygenase</fullName>
    </submittedName>
</protein>
<evidence type="ECO:0000313" key="2">
    <source>
        <dbReference type="Proteomes" id="UP000566663"/>
    </source>
</evidence>
<dbReference type="AlphaFoldDB" id="A0A7W8HY06"/>
<sequence>MAVSPVIQALRAATAADHHAIEREADVERRLRDPLTRVRMVSRLLAFHLSVEQRLAPWRTALDRVGCHPQARSALIREGLAALGEPAVDVVETAPLGTFGQALGWAYVAEGSMLGGRVMRRAMIADGVSLTGLDFLDPYGEDAGVRWRAFLGAIDAACAQGLAAPADICRGGKDAFTLASRLLVDRASVEFA</sequence>
<dbReference type="InterPro" id="IPR016084">
    <property type="entry name" value="Haem_Oase-like_multi-hlx"/>
</dbReference>